<proteinExistence type="predicted"/>
<reference evidence="4" key="2">
    <citation type="submission" date="2004-02" db="EMBL/GenBank/DDBJ databases">
        <authorList>
            <consortium name="Genoscope"/>
            <consortium name="Whitehead Institute Centre for Genome Research"/>
        </authorList>
    </citation>
    <scope>NUCLEOTIDE SEQUENCE</scope>
</reference>
<dbReference type="Proteomes" id="UP000007303">
    <property type="component" value="Unassembled WGS sequence"/>
</dbReference>
<dbReference type="HOGENOM" id="CLU_049178_0_0_1"/>
<reference evidence="4 6" key="1">
    <citation type="journal article" date="2004" name="Nature">
        <title>Genome duplication in the teleost fish Tetraodon nigroviridis reveals the early vertebrate proto-karyotype.</title>
        <authorList>
            <person name="Jaillon O."/>
            <person name="Aury J.-M."/>
            <person name="Brunet F."/>
            <person name="Petit J.-L."/>
            <person name="Stange-Thomann N."/>
            <person name="Mauceli E."/>
            <person name="Bouneau L."/>
            <person name="Fischer C."/>
            <person name="Ozouf-Costaz C."/>
            <person name="Bernot A."/>
            <person name="Nicaud S."/>
            <person name="Jaffe D."/>
            <person name="Fisher S."/>
            <person name="Lutfalla G."/>
            <person name="Dossat C."/>
            <person name="Segurens B."/>
            <person name="Dasilva C."/>
            <person name="Salanoubat M."/>
            <person name="Levy M."/>
            <person name="Boudet N."/>
            <person name="Castellano S."/>
            <person name="Anthouard V."/>
            <person name="Jubin C."/>
            <person name="Castelli V."/>
            <person name="Katinka M."/>
            <person name="Vacherie B."/>
            <person name="Biemont C."/>
            <person name="Skalli Z."/>
            <person name="Cattolico L."/>
            <person name="Poulain J."/>
            <person name="De Berardinis V."/>
            <person name="Cruaud C."/>
            <person name="Duprat S."/>
            <person name="Brottier P."/>
            <person name="Coutanceau J.-P."/>
            <person name="Gouzy J."/>
            <person name="Parra G."/>
            <person name="Lardier G."/>
            <person name="Chapple C."/>
            <person name="McKernan K.J."/>
            <person name="McEwan P."/>
            <person name="Bosak S."/>
            <person name="Kellis M."/>
            <person name="Volff J.-N."/>
            <person name="Guigo R."/>
            <person name="Zody M.C."/>
            <person name="Mesirov J."/>
            <person name="Lindblad-Toh K."/>
            <person name="Birren B."/>
            <person name="Nusbaum C."/>
            <person name="Kahn D."/>
            <person name="Robinson-Rechavi M."/>
            <person name="Laudet V."/>
            <person name="Schachter V."/>
            <person name="Quetier F."/>
            <person name="Saurin W."/>
            <person name="Scarpelli C."/>
            <person name="Wincker P."/>
            <person name="Lander E.S."/>
            <person name="Weissenbach J."/>
            <person name="Roest Crollius H."/>
        </authorList>
    </citation>
    <scope>NUCLEOTIDE SEQUENCE [LARGE SCALE GENOMIC DNA]</scope>
</reference>
<dbReference type="SMART" id="SM00355">
    <property type="entry name" value="ZnF_C2H2"/>
    <property type="match status" value="3"/>
</dbReference>
<sequence>MSAEHKVSEPPANESGGTLKTPCPLHGCKRVYSDRSALDAHIKDHDCPAQSLPGKVLLCSMVGCSSSFPNMKKLMEHMRHHHKPNIFFLCESCRTKLRSYRGLLTHLHTCSKVPRAKPKVTDAAPPSINAGLSSNLSPVATNQNSAPLDSRSKPQETTVQSPRSDSSVPQTHTTAAPPLAPTVLSSQDGHPEQQLPDDQDQPQTQNRFPALAPKSSPGPTVIWKKNQGVTYSKRILWEHTKGRYACVQCGHTVSNRAQMSQHISSHHRAAEDAGSSASNT</sequence>
<evidence type="ECO:0000259" key="3">
    <source>
        <dbReference type="PROSITE" id="PS50157"/>
    </source>
</evidence>
<gene>
    <name evidence="4" type="ORF">GSTENG00013507001</name>
</gene>
<dbReference type="Pfam" id="PF15909">
    <property type="entry name" value="zf-C2H2_8"/>
    <property type="match status" value="1"/>
</dbReference>
<keyword evidence="1" id="KW-0863">Zinc-finger</keyword>
<reference evidence="5" key="3">
    <citation type="submission" date="2025-05" db="UniProtKB">
        <authorList>
            <consortium name="Ensembl"/>
        </authorList>
    </citation>
    <scope>IDENTIFICATION</scope>
</reference>
<dbReference type="GeneTree" id="ENSGT00390000006876"/>
<keyword evidence="1" id="KW-0479">Metal-binding</keyword>
<dbReference type="EMBL" id="CAAE01014474">
    <property type="protein sequence ID" value="CAF96468.1"/>
    <property type="molecule type" value="Genomic_DNA"/>
</dbReference>
<feature type="compositionally biased region" description="Polar residues" evidence="2">
    <location>
        <begin position="130"/>
        <end position="147"/>
    </location>
</feature>
<dbReference type="InterPro" id="IPR031799">
    <property type="entry name" value="Znf-C2H2_ribbon"/>
</dbReference>
<feature type="compositionally biased region" description="Polar residues" evidence="2">
    <location>
        <begin position="155"/>
        <end position="172"/>
    </location>
</feature>
<feature type="region of interest" description="Disordered" evidence="2">
    <location>
        <begin position="259"/>
        <end position="280"/>
    </location>
</feature>
<protein>
    <submittedName>
        <fullName evidence="4">(spotted green pufferfish) hypothetical protein</fullName>
    </submittedName>
</protein>
<dbReference type="OrthoDB" id="8730587at2759"/>
<evidence type="ECO:0000313" key="5">
    <source>
        <dbReference type="Ensembl" id="ENSTNIP00000009827.1"/>
    </source>
</evidence>
<dbReference type="GO" id="GO:0008270">
    <property type="term" value="F:zinc ion binding"/>
    <property type="evidence" value="ECO:0007669"/>
    <property type="project" value="UniProtKB-KW"/>
</dbReference>
<evidence type="ECO:0000313" key="4">
    <source>
        <dbReference type="EMBL" id="CAF96468.1"/>
    </source>
</evidence>
<keyword evidence="1" id="KW-0862">Zinc</keyword>
<accession>Q4SSB4</accession>
<dbReference type="Ensembl" id="ENSTNIT00000010005.1">
    <property type="protein sequence ID" value="ENSTNIP00000009827.1"/>
    <property type="gene ID" value="ENSTNIG00000007027.1"/>
</dbReference>
<dbReference type="PANTHER" id="PTHR21695:SF0">
    <property type="entry name" value="ZINC FINGER PROTEIN 414"/>
    <property type="match status" value="1"/>
</dbReference>
<dbReference type="InterPro" id="IPR013087">
    <property type="entry name" value="Znf_C2H2_type"/>
</dbReference>
<dbReference type="PROSITE" id="PS50157">
    <property type="entry name" value="ZINC_FINGER_C2H2_2"/>
    <property type="match status" value="1"/>
</dbReference>
<feature type="region of interest" description="Disordered" evidence="2">
    <location>
        <begin position="115"/>
        <end position="223"/>
    </location>
</feature>
<evidence type="ECO:0000313" key="6">
    <source>
        <dbReference type="Proteomes" id="UP000007303"/>
    </source>
</evidence>
<keyword evidence="6" id="KW-1185">Reference proteome</keyword>
<dbReference type="AlphaFoldDB" id="Q4SSB4"/>
<dbReference type="PROSITE" id="PS00028">
    <property type="entry name" value="ZINC_FINGER_C2H2_1"/>
    <property type="match status" value="3"/>
</dbReference>
<dbReference type="Gene3D" id="3.30.160.60">
    <property type="entry name" value="Classic Zinc Finger"/>
    <property type="match status" value="1"/>
</dbReference>
<feature type="domain" description="C2H2-type" evidence="3">
    <location>
        <begin position="244"/>
        <end position="271"/>
    </location>
</feature>
<organism evidence="4">
    <name type="scientific">Tetraodon nigroviridis</name>
    <name type="common">Spotted green pufferfish</name>
    <name type="synonym">Chelonodon nigroviridis</name>
    <dbReference type="NCBI Taxonomy" id="99883"/>
    <lineage>
        <taxon>Eukaryota</taxon>
        <taxon>Metazoa</taxon>
        <taxon>Chordata</taxon>
        <taxon>Craniata</taxon>
        <taxon>Vertebrata</taxon>
        <taxon>Euteleostomi</taxon>
        <taxon>Actinopterygii</taxon>
        <taxon>Neopterygii</taxon>
        <taxon>Teleostei</taxon>
        <taxon>Neoteleostei</taxon>
        <taxon>Acanthomorphata</taxon>
        <taxon>Eupercaria</taxon>
        <taxon>Tetraodontiformes</taxon>
        <taxon>Tetradontoidea</taxon>
        <taxon>Tetraodontidae</taxon>
        <taxon>Tetraodon</taxon>
    </lineage>
</organism>
<evidence type="ECO:0000256" key="1">
    <source>
        <dbReference type="PROSITE-ProRule" id="PRU00042"/>
    </source>
</evidence>
<dbReference type="PANTHER" id="PTHR21695">
    <property type="entry name" value="ZINC FINGER PROTEIN 414"/>
    <property type="match status" value="1"/>
</dbReference>
<dbReference type="InterPro" id="IPR039882">
    <property type="entry name" value="ZN414"/>
</dbReference>
<dbReference type="KEGG" id="tng:GSTEN00013507G001"/>
<evidence type="ECO:0000256" key="2">
    <source>
        <dbReference type="SAM" id="MobiDB-lite"/>
    </source>
</evidence>
<name>Q4SSB4_TETNG</name>
<dbReference type="OMA" id="HIRDHEI"/>